<dbReference type="EMBL" id="WMBR01000002">
    <property type="protein sequence ID" value="MXP21797.1"/>
    <property type="molecule type" value="Genomic_DNA"/>
</dbReference>
<dbReference type="RefSeq" id="WP_160901943.1">
    <property type="nucleotide sequence ID" value="NZ_CP102850.1"/>
</dbReference>
<evidence type="ECO:0000313" key="1">
    <source>
        <dbReference type="EMBL" id="MXP21797.1"/>
    </source>
</evidence>
<evidence type="ECO:0000313" key="2">
    <source>
        <dbReference type="Proteomes" id="UP000475545"/>
    </source>
</evidence>
<dbReference type="Proteomes" id="UP000475545">
    <property type="component" value="Unassembled WGS sequence"/>
</dbReference>
<gene>
    <name evidence="1" type="ORF">GIY30_10595</name>
</gene>
<comment type="caution">
    <text evidence="1">The sequence shown here is derived from an EMBL/GenBank/DDBJ whole genome shotgun (WGS) entry which is preliminary data.</text>
</comment>
<reference evidence="1 2" key="1">
    <citation type="submission" date="2019-11" db="EMBL/GenBank/DDBJ databases">
        <title>Gordonia sp. nov., a novel actinobacterium isolated from mangrove soil in Hainan.</title>
        <authorList>
            <person name="Huang X."/>
            <person name="Xie Y."/>
            <person name="Chu X."/>
            <person name="Xiao K."/>
        </authorList>
    </citation>
    <scope>NUCLEOTIDE SEQUENCE [LARGE SCALE GENOMIC DNA]</scope>
    <source>
        <strain evidence="1 2">HNM0687</strain>
    </source>
</reference>
<accession>A0A6L7GR16</accession>
<sequence length="96" mass="11643">MRESDGEYYVTADELKAFWESGRKYWYMREDGSADLYSDHLDITHGWPIYLRDRDDEWLATWDGNFQKAVEEELNPNLIRHFEELLTQGNWPHEQD</sequence>
<keyword evidence="2" id="KW-1185">Reference proteome</keyword>
<organism evidence="1 2">
    <name type="scientific">Gordonia mangrovi</name>
    <dbReference type="NCBI Taxonomy" id="2665643"/>
    <lineage>
        <taxon>Bacteria</taxon>
        <taxon>Bacillati</taxon>
        <taxon>Actinomycetota</taxon>
        <taxon>Actinomycetes</taxon>
        <taxon>Mycobacteriales</taxon>
        <taxon>Gordoniaceae</taxon>
        <taxon>Gordonia</taxon>
    </lineage>
</organism>
<protein>
    <submittedName>
        <fullName evidence="1">Uncharacterized protein</fullName>
    </submittedName>
</protein>
<dbReference type="AlphaFoldDB" id="A0A6L7GR16"/>
<proteinExistence type="predicted"/>
<name>A0A6L7GR16_9ACTN</name>